<protein>
    <recommendedName>
        <fullName evidence="2">YobI-like P-loop NTPase domain-containing protein</fullName>
    </recommendedName>
</protein>
<proteinExistence type="predicted"/>
<evidence type="ECO:0000313" key="4">
    <source>
        <dbReference type="Proteomes" id="UP000198542"/>
    </source>
</evidence>
<feature type="transmembrane region" description="Helical" evidence="1">
    <location>
        <begin position="197"/>
        <end position="218"/>
    </location>
</feature>
<accession>A0A231GQ23</accession>
<organism evidence="3 4">
    <name type="scientific">Pseudomonas jessenii</name>
    <dbReference type="NCBI Taxonomy" id="77298"/>
    <lineage>
        <taxon>Bacteria</taxon>
        <taxon>Pseudomonadati</taxon>
        <taxon>Pseudomonadota</taxon>
        <taxon>Gammaproteobacteria</taxon>
        <taxon>Pseudomonadales</taxon>
        <taxon>Pseudomonadaceae</taxon>
        <taxon>Pseudomonas</taxon>
    </lineage>
</organism>
<dbReference type="EMBL" id="FNTC01000002">
    <property type="protein sequence ID" value="SEC49412.1"/>
    <property type="molecule type" value="Genomic_DNA"/>
</dbReference>
<keyword evidence="1" id="KW-0472">Membrane</keyword>
<feature type="domain" description="YobI-like P-loop NTPase" evidence="2">
    <location>
        <begin position="70"/>
        <end position="465"/>
    </location>
</feature>
<keyword evidence="1" id="KW-1133">Transmembrane helix</keyword>
<keyword evidence="4" id="KW-1185">Reference proteome</keyword>
<dbReference type="RefSeq" id="WP_090455954.1">
    <property type="nucleotide sequence ID" value="NZ_FNTC01000002.1"/>
</dbReference>
<feature type="transmembrane region" description="Helical" evidence="1">
    <location>
        <begin position="230"/>
        <end position="255"/>
    </location>
</feature>
<reference evidence="4" key="1">
    <citation type="submission" date="2016-10" db="EMBL/GenBank/DDBJ databases">
        <authorList>
            <person name="Varghese N."/>
            <person name="Submissions S."/>
        </authorList>
    </citation>
    <scope>NUCLEOTIDE SEQUENCE [LARGE SCALE GENOMIC DNA]</scope>
    <source>
        <strain evidence="4">BS3660</strain>
    </source>
</reference>
<dbReference type="InterPro" id="IPR048428">
    <property type="entry name" value="YobI-NTPase"/>
</dbReference>
<dbReference type="SUPFAM" id="SSF52540">
    <property type="entry name" value="P-loop containing nucleoside triphosphate hydrolases"/>
    <property type="match status" value="1"/>
</dbReference>
<dbReference type="InterPro" id="IPR027417">
    <property type="entry name" value="P-loop_NTPase"/>
</dbReference>
<dbReference type="Pfam" id="PF20693">
    <property type="entry name" value="YobI-ATPase"/>
    <property type="match status" value="1"/>
</dbReference>
<keyword evidence="1" id="KW-0812">Transmembrane</keyword>
<evidence type="ECO:0000256" key="1">
    <source>
        <dbReference type="SAM" id="Phobius"/>
    </source>
</evidence>
<evidence type="ECO:0000259" key="2">
    <source>
        <dbReference type="Pfam" id="PF20693"/>
    </source>
</evidence>
<sequence length="1313" mass="148432">MLSRITVFFRSKYESVSAGIHRVIGQCKRYWTALVKAVQAARDFLAVPGSTNVFEPLTPVLLEPRLSHRYESELLSALRNDQVRNIAITGEYGAGKSSVIRTFVERHPELEFAFISLAAFGKDLDKNADSKMRLVDAAGSASIPIASDPKNSEKKVDSDLLTRIEETIVQQLLYAVPSEKLPKTRLKRIIQASLPVIWFRTIFFILLIVGALRLYFPAAEKPPKFVPDWLLAWLSMIPDWLAVIVLVGGGLYMMFNGLKLISLFSIDGFTIKGGKLETTHHGSVLHKNVDEIIYCFERSKIDVVVIEDLDRFGIHDVFTRLREINFIIKQSPQIKRRIYFLYALRDELFAVGEKTKFFDLIIPIIPVVNSENSREKLLELLRERQFNGAELCAGLDYPLLETVCYFIDDMRLIKNIVNEFDMFSTILGAGSGLKLDPNKLFSIIAIRNLHPSEYAHLVKRRGAIYETIHGFGEWRIRQSKHLENAYQALHEERERRVQELANSTAELRAYVWLELLKRSGVSGATHIQLPSGTQFTLNDFVSDNVFEAIFAQNTSLTMGAIDRYGQFNHPSAAVGSKELLASTSYEKRYELLQRTLVDIDHEMAERRIESSRINHQTFRSAARKSYGEVIIEKLNGLDVVIYLMRHGYFDTDYTDYFGYFYAGSLTSEDKNLILGLRGGVSPDVATVISAPKMVAEKLDTDDLSDGRGTIVALIDYLASCPYNEPSMKHERNKLETILRSGLEIHRDRMAEATEILISGPNSTRFVQAVHAIEPGLFRALLVKDDRFESVVSKQTLICAIMDGLEVAQIRQLDLQPHTQIHDAIKELEDVSRLMPGLEVDEKGWSCLRERPIRFSNLGDAIHLDDLKKLIKWRCVELNLHTLSLICRKAQAPYAEKVEATYLDKSDHGANLVTYRRLKALEIEGLDEQLLQMPEDLADTLLAQVGVLEESAESLSTLLWAIHQTSESESESDTLDQLFDRAVCSFEYLEGVPQPLWTKVLSADRVSKKSEAVWTFFDKVLLANSDENGCEQKDMDAFASYIQKHAQQLHKDLWAIEDSLHQDLQKYLLASTGVDNETLQELFAGLVLNDPAILDGSFGLLPKERWEMLASSTFLAFTPEIRQSIQGYNPDLDVPFLVAHWEQAREQIDFSQLPIDMVLKLSKSRAPTLDEKINLWVGLSAEAFDACKEAAEEIAKVCALANRHTSSFPLSFVPLLRKLAALDGLSTDQRGEMLIQCLPASSWGETQYLLGLLRDEGFKRLVPTVRRIEVPNSDLNRRLLDALQIRGFVGTVTTKADVFNATTRPSEMKDLLAP</sequence>
<dbReference type="Proteomes" id="UP000198542">
    <property type="component" value="Unassembled WGS sequence"/>
</dbReference>
<evidence type="ECO:0000313" key="3">
    <source>
        <dbReference type="EMBL" id="SEC49412.1"/>
    </source>
</evidence>
<name>A0A231GQ23_PSEJE</name>
<gene>
    <name evidence="3" type="ORF">SAMN04490187_4585</name>
</gene>